<reference evidence="2" key="1">
    <citation type="journal article" date="2019" name="PLoS Negl. Trop. Dis.">
        <title>Revisiting the worldwide diversity of Leptospira species in the environment.</title>
        <authorList>
            <person name="Vincent A.T."/>
            <person name="Schiettekatte O."/>
            <person name="Bourhy P."/>
            <person name="Veyrier F.J."/>
            <person name="Picardeau M."/>
        </authorList>
    </citation>
    <scope>NUCLEOTIDE SEQUENCE [LARGE SCALE GENOMIC DNA]</scope>
    <source>
        <strain evidence="2">201702476</strain>
    </source>
</reference>
<dbReference type="GO" id="GO:0047372">
    <property type="term" value="F:monoacylglycerol lipase activity"/>
    <property type="evidence" value="ECO:0007669"/>
    <property type="project" value="TreeGrafter"/>
</dbReference>
<keyword evidence="2" id="KW-0378">Hydrolase</keyword>
<dbReference type="EMBL" id="RQGD01000025">
    <property type="protein sequence ID" value="TGL59129.1"/>
    <property type="molecule type" value="Genomic_DNA"/>
</dbReference>
<dbReference type="GO" id="GO:0046464">
    <property type="term" value="P:acylglycerol catabolic process"/>
    <property type="evidence" value="ECO:0007669"/>
    <property type="project" value="TreeGrafter"/>
</dbReference>
<dbReference type="PANTHER" id="PTHR43798:SF33">
    <property type="entry name" value="HYDROLASE, PUTATIVE (AFU_ORTHOLOGUE AFUA_2G14860)-RELATED"/>
    <property type="match status" value="1"/>
</dbReference>
<dbReference type="PANTHER" id="PTHR43798">
    <property type="entry name" value="MONOACYLGLYCEROL LIPASE"/>
    <property type="match status" value="1"/>
</dbReference>
<feature type="domain" description="AB hydrolase-1" evidence="1">
    <location>
        <begin position="33"/>
        <end position="135"/>
    </location>
</feature>
<accession>A0A4R9K0F5</accession>
<dbReference type="InterPro" id="IPR050266">
    <property type="entry name" value="AB_hydrolase_sf"/>
</dbReference>
<evidence type="ECO:0000313" key="2">
    <source>
        <dbReference type="EMBL" id="TGL59129.1"/>
    </source>
</evidence>
<dbReference type="AlphaFoldDB" id="A0A4R9K0F5"/>
<dbReference type="Proteomes" id="UP000297693">
    <property type="component" value="Unassembled WGS sequence"/>
</dbReference>
<evidence type="ECO:0000313" key="3">
    <source>
        <dbReference type="Proteomes" id="UP000297693"/>
    </source>
</evidence>
<dbReference type="Pfam" id="PF00561">
    <property type="entry name" value="Abhydrolase_1"/>
    <property type="match status" value="1"/>
</dbReference>
<dbReference type="InterPro" id="IPR029058">
    <property type="entry name" value="AB_hydrolase_fold"/>
</dbReference>
<dbReference type="Gene3D" id="3.40.50.1820">
    <property type="entry name" value="alpha/beta hydrolase"/>
    <property type="match status" value="1"/>
</dbReference>
<dbReference type="GO" id="GO:0016020">
    <property type="term" value="C:membrane"/>
    <property type="evidence" value="ECO:0007669"/>
    <property type="project" value="TreeGrafter"/>
</dbReference>
<dbReference type="InterPro" id="IPR000073">
    <property type="entry name" value="AB_hydrolase_1"/>
</dbReference>
<comment type="caution">
    <text evidence="2">The sequence shown here is derived from an EMBL/GenBank/DDBJ whole genome shotgun (WGS) entry which is preliminary data.</text>
</comment>
<proteinExistence type="predicted"/>
<dbReference type="SUPFAM" id="SSF53474">
    <property type="entry name" value="alpha/beta-Hydrolases"/>
    <property type="match status" value="1"/>
</dbReference>
<gene>
    <name evidence="2" type="ORF">EHQ58_09445</name>
</gene>
<name>A0A4R9K0F5_9LEPT</name>
<keyword evidence="3" id="KW-1185">Reference proteome</keyword>
<sequence length="306" mass="35825">MSPSLQDHINSGKYAEIDGIKYFYRDSGNKEEIVVLLHGFMTTSYHYRKLIALLEKKYRVIAPDFLGIGLSERPSTPLSHRMQAYYLYKFLEKVTDEKKVHVVAHDFALPILGFLLKEHPEHIKSLSIVNGFLNLPKFRFYLPLSIIRIPLLGDVFSFFFRPPFLKWIYQLFLTKKGFRFDPDWERDTYQLLFSGKNRGNTLEFLRNVDRSSHTLRDLEDGVKSLVGLRQIIIGEVDYRISPYQTEFIKETLRTSALSVVPSNHLPMEECPEELAMKIEFLVDSYSRNSNKTKTFHFKRTKPNGEE</sequence>
<organism evidence="2 3">
    <name type="scientific">Leptospira ognonensis</name>
    <dbReference type="NCBI Taxonomy" id="2484945"/>
    <lineage>
        <taxon>Bacteria</taxon>
        <taxon>Pseudomonadati</taxon>
        <taxon>Spirochaetota</taxon>
        <taxon>Spirochaetia</taxon>
        <taxon>Leptospirales</taxon>
        <taxon>Leptospiraceae</taxon>
        <taxon>Leptospira</taxon>
    </lineage>
</organism>
<dbReference type="OrthoDB" id="9796770at2"/>
<dbReference type="RefSeq" id="WP_135623653.1">
    <property type="nucleotide sequence ID" value="NZ_RQGD01000025.1"/>
</dbReference>
<protein>
    <submittedName>
        <fullName evidence="2">Alpha/beta hydrolase</fullName>
    </submittedName>
</protein>
<evidence type="ECO:0000259" key="1">
    <source>
        <dbReference type="Pfam" id="PF00561"/>
    </source>
</evidence>